<gene>
    <name evidence="1" type="ORF">CEXT_116441</name>
</gene>
<proteinExistence type="predicted"/>
<keyword evidence="2" id="KW-1185">Reference proteome</keyword>
<evidence type="ECO:0000313" key="2">
    <source>
        <dbReference type="Proteomes" id="UP001054945"/>
    </source>
</evidence>
<name>A0AAV4VDR7_CAEEX</name>
<dbReference type="EMBL" id="BPLR01014313">
    <property type="protein sequence ID" value="GIY68024.1"/>
    <property type="molecule type" value="Genomic_DNA"/>
</dbReference>
<protein>
    <submittedName>
        <fullName evidence="1">Uncharacterized protein</fullName>
    </submittedName>
</protein>
<accession>A0AAV4VDR7</accession>
<organism evidence="1 2">
    <name type="scientific">Caerostris extrusa</name>
    <name type="common">Bark spider</name>
    <name type="synonym">Caerostris bankana</name>
    <dbReference type="NCBI Taxonomy" id="172846"/>
    <lineage>
        <taxon>Eukaryota</taxon>
        <taxon>Metazoa</taxon>
        <taxon>Ecdysozoa</taxon>
        <taxon>Arthropoda</taxon>
        <taxon>Chelicerata</taxon>
        <taxon>Arachnida</taxon>
        <taxon>Araneae</taxon>
        <taxon>Araneomorphae</taxon>
        <taxon>Entelegynae</taxon>
        <taxon>Araneoidea</taxon>
        <taxon>Araneidae</taxon>
        <taxon>Caerostris</taxon>
    </lineage>
</organism>
<evidence type="ECO:0000313" key="1">
    <source>
        <dbReference type="EMBL" id="GIY68024.1"/>
    </source>
</evidence>
<reference evidence="1 2" key="1">
    <citation type="submission" date="2021-06" db="EMBL/GenBank/DDBJ databases">
        <title>Caerostris extrusa draft genome.</title>
        <authorList>
            <person name="Kono N."/>
            <person name="Arakawa K."/>
        </authorList>
    </citation>
    <scope>NUCLEOTIDE SEQUENCE [LARGE SCALE GENOMIC DNA]</scope>
</reference>
<sequence length="203" mass="23582">MDWLIFPPRAMSWRLTMMEHASTIIMRQRVSRVVTRQDARDFNPLENEVWRAFSSACSFEKGMTTQRTISHSKEEQGIECLLWGGPHSIPCEVLLGPDKIVHNQRVYFSFGEDFDSSTAFRIICVAARKTLRKVENWSRAIWKSGEIGIIMQLIDGSLLQIFQNALEFDKNNKKVMEFVSKTSRHEDFTFFLLDRQGGELDLE</sequence>
<comment type="caution">
    <text evidence="1">The sequence shown here is derived from an EMBL/GenBank/DDBJ whole genome shotgun (WGS) entry which is preliminary data.</text>
</comment>
<dbReference type="Proteomes" id="UP001054945">
    <property type="component" value="Unassembled WGS sequence"/>
</dbReference>
<dbReference type="AlphaFoldDB" id="A0AAV4VDR7"/>